<organism evidence="11 12">
    <name type="scientific">Bacillus aquiflavi</name>
    <dbReference type="NCBI Taxonomy" id="2672567"/>
    <lineage>
        <taxon>Bacteria</taxon>
        <taxon>Bacillati</taxon>
        <taxon>Bacillota</taxon>
        <taxon>Bacilli</taxon>
        <taxon>Bacillales</taxon>
        <taxon>Bacillaceae</taxon>
        <taxon>Bacillus</taxon>
    </lineage>
</organism>
<evidence type="ECO:0000256" key="2">
    <source>
        <dbReference type="ARBA" id="ARBA00007898"/>
    </source>
</evidence>
<accession>A0A6B3VV31</accession>
<dbReference type="Pfam" id="PF00905">
    <property type="entry name" value="Transpeptidase"/>
    <property type="match status" value="1"/>
</dbReference>
<dbReference type="PANTHER" id="PTHR30627:SF6">
    <property type="entry name" value="BETA-LACTAMASE YBXI-RELATED"/>
    <property type="match status" value="1"/>
</dbReference>
<evidence type="ECO:0000313" key="12">
    <source>
        <dbReference type="Proteomes" id="UP000472971"/>
    </source>
</evidence>
<evidence type="ECO:0000256" key="8">
    <source>
        <dbReference type="RuleBase" id="RU361140"/>
    </source>
</evidence>
<comment type="catalytic activity">
    <reaction evidence="1 8">
        <text>a beta-lactam + H2O = a substituted beta-amino acid</text>
        <dbReference type="Rhea" id="RHEA:20401"/>
        <dbReference type="ChEBI" id="CHEBI:15377"/>
        <dbReference type="ChEBI" id="CHEBI:35627"/>
        <dbReference type="ChEBI" id="CHEBI:140347"/>
        <dbReference type="EC" id="3.5.2.6"/>
    </reaction>
</comment>
<dbReference type="Proteomes" id="UP000570010">
    <property type="component" value="Unassembled WGS sequence"/>
</dbReference>
<dbReference type="NCBIfam" id="NF012161">
    <property type="entry name" value="bla_class_D_main"/>
    <property type="match status" value="1"/>
</dbReference>
<keyword evidence="4" id="KW-0732">Signal</keyword>
<keyword evidence="12" id="KW-1185">Reference proteome</keyword>
<protein>
    <recommendedName>
        <fullName evidence="3 8">Beta-lactamase</fullName>
        <ecNumber evidence="3 8">3.5.2.6</ecNumber>
    </recommendedName>
</protein>
<proteinExistence type="inferred from homology"/>
<evidence type="ECO:0000313" key="11">
    <source>
        <dbReference type="EMBL" id="NEY81118.1"/>
    </source>
</evidence>
<dbReference type="GO" id="GO:0008800">
    <property type="term" value="F:beta-lactamase activity"/>
    <property type="evidence" value="ECO:0007669"/>
    <property type="project" value="UniProtKB-UniRule"/>
</dbReference>
<name>A0A6B3VV31_9BACI</name>
<dbReference type="AlphaFoldDB" id="A0A6B3VV31"/>
<dbReference type="EMBL" id="JAAIWN010000010">
    <property type="protein sequence ID" value="NEY81118.1"/>
    <property type="molecule type" value="Genomic_DNA"/>
</dbReference>
<dbReference type="EC" id="3.5.2.6" evidence="3 8"/>
<reference evidence="11 12" key="1">
    <citation type="submission" date="2020-02" db="EMBL/GenBank/DDBJ databases">
        <title>Bacillus aquiflavi sp. nov., isolated from yellow water of strong flavor Chinese baijiu in Yibin region of China.</title>
        <authorList>
            <person name="Xie J."/>
        </authorList>
    </citation>
    <scope>NUCLEOTIDE SEQUENCE [LARGE SCALE GENOMIC DNA]</scope>
    <source>
        <strain evidence="11 12">3H-10</strain>
    </source>
</reference>
<dbReference type="InterPro" id="IPR050515">
    <property type="entry name" value="Beta-lactam/transpept"/>
</dbReference>
<feature type="modified residue" description="N6-carboxylysine" evidence="7">
    <location>
        <position position="83"/>
    </location>
</feature>
<sequence>MKQLKNLAVLLVLLGAVVLFISVDPPKESYAANNNLNMKKIKVDEFFTEYDGTFILRNIKNGRSFIFNIDRANQRFAPQSTFKIPNALIGLQVGAVEDEYDIKYWDGVVREIEVWNQDHTLGSGLRHSVVWYYQAMACDIGEERMEEWIHRISYGNRDISGGIDQFWLSSSLKISPIEQAKFMEALYKEKLPFDKSVMKTVKRIMIQKEGDNYTLYGKTGQGSDLGWYVGFIEAGNQAYSFVTNIVGTSADAKHITMDILKKYHLMTE</sequence>
<dbReference type="RefSeq" id="WP_163241238.1">
    <property type="nucleotide sequence ID" value="NZ_JAAIWN010000010.1"/>
</dbReference>
<reference evidence="10 13" key="2">
    <citation type="submission" date="2020-07" db="EMBL/GenBank/DDBJ databases">
        <authorList>
            <person name="Feng H."/>
        </authorList>
    </citation>
    <scope>NUCLEOTIDE SEQUENCE [LARGE SCALE GENOMIC DNA]</scope>
    <source>
        <strain evidence="10">S-12</strain>
        <strain evidence="13">s-12</strain>
    </source>
</reference>
<keyword evidence="6 8" id="KW-0046">Antibiotic resistance</keyword>
<dbReference type="PROSITE" id="PS00337">
    <property type="entry name" value="BETA_LACTAMASE_D"/>
    <property type="match status" value="1"/>
</dbReference>
<dbReference type="GO" id="GO:0005886">
    <property type="term" value="C:plasma membrane"/>
    <property type="evidence" value="ECO:0007669"/>
    <property type="project" value="TreeGrafter"/>
</dbReference>
<keyword evidence="5 8" id="KW-0378">Hydrolase</keyword>
<evidence type="ECO:0000256" key="6">
    <source>
        <dbReference type="ARBA" id="ARBA00023251"/>
    </source>
</evidence>
<comment type="caution">
    <text evidence="11">The sequence shown here is derived from an EMBL/GenBank/DDBJ whole genome shotgun (WGS) entry which is preliminary data.</text>
</comment>
<dbReference type="GO" id="GO:0046677">
    <property type="term" value="P:response to antibiotic"/>
    <property type="evidence" value="ECO:0007669"/>
    <property type="project" value="UniProtKB-UniRule"/>
</dbReference>
<dbReference type="GO" id="GO:0071555">
    <property type="term" value="P:cell wall organization"/>
    <property type="evidence" value="ECO:0007669"/>
    <property type="project" value="TreeGrafter"/>
</dbReference>
<evidence type="ECO:0000313" key="10">
    <source>
        <dbReference type="EMBL" id="MBA4536751.1"/>
    </source>
</evidence>
<dbReference type="InterPro" id="IPR012338">
    <property type="entry name" value="Beta-lactam/transpept-like"/>
</dbReference>
<feature type="domain" description="Penicillin-binding protein transpeptidase" evidence="9">
    <location>
        <begin position="67"/>
        <end position="261"/>
    </location>
</feature>
<evidence type="ECO:0000256" key="1">
    <source>
        <dbReference type="ARBA" id="ARBA00001526"/>
    </source>
</evidence>
<feature type="active site" description="Acyl-ester intermediate" evidence="7">
    <location>
        <position position="80"/>
    </location>
</feature>
<dbReference type="GO" id="GO:0017001">
    <property type="term" value="P:antibiotic catabolic process"/>
    <property type="evidence" value="ECO:0007669"/>
    <property type="project" value="InterPro"/>
</dbReference>
<dbReference type="EMBL" id="JACEIO010000010">
    <property type="protein sequence ID" value="MBA4536751.1"/>
    <property type="molecule type" value="Genomic_DNA"/>
</dbReference>
<evidence type="ECO:0000256" key="4">
    <source>
        <dbReference type="ARBA" id="ARBA00022729"/>
    </source>
</evidence>
<gene>
    <name evidence="11" type="primary">blaOXA</name>
    <name evidence="11" type="ORF">G4D64_06180</name>
    <name evidence="10" type="ORF">H1Z61_06215</name>
</gene>
<evidence type="ECO:0000256" key="5">
    <source>
        <dbReference type="ARBA" id="ARBA00022801"/>
    </source>
</evidence>
<dbReference type="InterPro" id="IPR002137">
    <property type="entry name" value="Beta-lactam_class-D_AS"/>
</dbReference>
<dbReference type="Gene3D" id="3.40.710.10">
    <property type="entry name" value="DD-peptidase/beta-lactamase superfamily"/>
    <property type="match status" value="1"/>
</dbReference>
<dbReference type="SUPFAM" id="SSF56601">
    <property type="entry name" value="beta-lactamase/transpeptidase-like"/>
    <property type="match status" value="1"/>
</dbReference>
<evidence type="ECO:0000313" key="13">
    <source>
        <dbReference type="Proteomes" id="UP000570010"/>
    </source>
</evidence>
<evidence type="ECO:0000256" key="3">
    <source>
        <dbReference type="ARBA" id="ARBA00012865"/>
    </source>
</evidence>
<dbReference type="Proteomes" id="UP000472971">
    <property type="component" value="Unassembled WGS sequence"/>
</dbReference>
<dbReference type="PANTHER" id="PTHR30627">
    <property type="entry name" value="PEPTIDOGLYCAN D,D-TRANSPEPTIDASE"/>
    <property type="match status" value="1"/>
</dbReference>
<comment type="similarity">
    <text evidence="2 8">Belongs to the class-D beta-lactamase family.</text>
</comment>
<evidence type="ECO:0000256" key="7">
    <source>
        <dbReference type="PIRSR" id="PIRSR602137-50"/>
    </source>
</evidence>
<dbReference type="GO" id="GO:0008658">
    <property type="term" value="F:penicillin binding"/>
    <property type="evidence" value="ECO:0007669"/>
    <property type="project" value="InterPro"/>
</dbReference>
<dbReference type="InterPro" id="IPR001460">
    <property type="entry name" value="PCN-bd_Tpept"/>
</dbReference>
<evidence type="ECO:0000259" key="9">
    <source>
        <dbReference type="Pfam" id="PF00905"/>
    </source>
</evidence>